<protein>
    <submittedName>
        <fullName evidence="3">Alpha/beta hydrolase fold domain-containing protein</fullName>
    </submittedName>
</protein>
<dbReference type="InterPro" id="IPR050300">
    <property type="entry name" value="GDXG_lipolytic_enzyme"/>
</dbReference>
<dbReference type="RefSeq" id="WP_205116640.1">
    <property type="nucleotide sequence ID" value="NZ_JAFBCM010000001.1"/>
</dbReference>
<sequence length="309" mass="33632">MGRTPKEGDYAMPINSEPLTSITGIRYGRTDLPTLVLDLLGPYPLPDRPLPTVIRVTGPGWTEENRAGYSVSRLGIRFLAAAGFLAGAISVRLSWQAPFPAPIHDVKAAIRWLRAHTDDYPIDPDRIGILGDSAGGHLAALAGLTSDNPDIEGDSGSPGYSSTVQAVVAISANSDFLSLDSCQSTQPPPQPPIRFCRDLGGPVDTLSQLFGGPLAQRQDLMRLASPINHVHRDAPPYLIVHGTRDETVPFEQGEHLHRALEQAGATTTFIPIEGGYHNLRDNPDLPYDSDVWDNIGEQTIEFFDHHLRR</sequence>
<accession>A0ABV7YL57</accession>
<dbReference type="GO" id="GO:0016787">
    <property type="term" value="F:hydrolase activity"/>
    <property type="evidence" value="ECO:0007669"/>
    <property type="project" value="UniProtKB-KW"/>
</dbReference>
<keyword evidence="4" id="KW-1185">Reference proteome</keyword>
<dbReference type="PANTHER" id="PTHR48081">
    <property type="entry name" value="AB HYDROLASE SUPERFAMILY PROTEIN C4A8.06C"/>
    <property type="match status" value="1"/>
</dbReference>
<feature type="domain" description="BD-FAE-like" evidence="2">
    <location>
        <begin position="47"/>
        <end position="260"/>
    </location>
</feature>
<dbReference type="InterPro" id="IPR029058">
    <property type="entry name" value="AB_hydrolase_fold"/>
</dbReference>
<reference evidence="4" key="1">
    <citation type="journal article" date="2019" name="Int. J. Syst. Evol. Microbiol.">
        <title>The Global Catalogue of Microorganisms (GCM) 10K type strain sequencing project: providing services to taxonomists for standard genome sequencing and annotation.</title>
        <authorList>
            <consortium name="The Broad Institute Genomics Platform"/>
            <consortium name="The Broad Institute Genome Sequencing Center for Infectious Disease"/>
            <person name="Wu L."/>
            <person name="Ma J."/>
        </authorList>
    </citation>
    <scope>NUCLEOTIDE SEQUENCE [LARGE SCALE GENOMIC DNA]</scope>
    <source>
        <strain evidence="4">CGMCC 4.7241</strain>
    </source>
</reference>
<evidence type="ECO:0000313" key="3">
    <source>
        <dbReference type="EMBL" id="MFC3765544.1"/>
    </source>
</evidence>
<dbReference type="Proteomes" id="UP001595699">
    <property type="component" value="Unassembled WGS sequence"/>
</dbReference>
<dbReference type="SUPFAM" id="SSF53474">
    <property type="entry name" value="alpha/beta-Hydrolases"/>
    <property type="match status" value="1"/>
</dbReference>
<proteinExistence type="predicted"/>
<keyword evidence="1 3" id="KW-0378">Hydrolase</keyword>
<gene>
    <name evidence="3" type="ORF">ACFOUW_32250</name>
</gene>
<dbReference type="PANTHER" id="PTHR48081:SF13">
    <property type="entry name" value="ALPHA_BETA HYDROLASE"/>
    <property type="match status" value="1"/>
</dbReference>
<evidence type="ECO:0000259" key="2">
    <source>
        <dbReference type="Pfam" id="PF20434"/>
    </source>
</evidence>
<organism evidence="3 4">
    <name type="scientific">Tenggerimyces flavus</name>
    <dbReference type="NCBI Taxonomy" id="1708749"/>
    <lineage>
        <taxon>Bacteria</taxon>
        <taxon>Bacillati</taxon>
        <taxon>Actinomycetota</taxon>
        <taxon>Actinomycetes</taxon>
        <taxon>Propionibacteriales</taxon>
        <taxon>Nocardioidaceae</taxon>
        <taxon>Tenggerimyces</taxon>
    </lineage>
</organism>
<dbReference type="Pfam" id="PF20434">
    <property type="entry name" value="BD-FAE"/>
    <property type="match status" value="1"/>
</dbReference>
<dbReference type="EMBL" id="JBHRZH010000041">
    <property type="protein sequence ID" value="MFC3765544.1"/>
    <property type="molecule type" value="Genomic_DNA"/>
</dbReference>
<dbReference type="Gene3D" id="3.40.50.1820">
    <property type="entry name" value="alpha/beta hydrolase"/>
    <property type="match status" value="1"/>
</dbReference>
<dbReference type="InterPro" id="IPR049492">
    <property type="entry name" value="BD-FAE-like_dom"/>
</dbReference>
<comment type="caution">
    <text evidence="3">The sequence shown here is derived from an EMBL/GenBank/DDBJ whole genome shotgun (WGS) entry which is preliminary data.</text>
</comment>
<name>A0ABV7YL57_9ACTN</name>
<evidence type="ECO:0000256" key="1">
    <source>
        <dbReference type="ARBA" id="ARBA00022801"/>
    </source>
</evidence>
<evidence type="ECO:0000313" key="4">
    <source>
        <dbReference type="Proteomes" id="UP001595699"/>
    </source>
</evidence>